<feature type="region of interest" description="Disordered" evidence="1">
    <location>
        <begin position="102"/>
        <end position="121"/>
    </location>
</feature>
<feature type="signal peptide" evidence="2">
    <location>
        <begin position="1"/>
        <end position="27"/>
    </location>
</feature>
<name>A0A1K2HQ95_9NEIS</name>
<reference evidence="3 4" key="1">
    <citation type="submission" date="2016-11" db="EMBL/GenBank/DDBJ databases">
        <authorList>
            <person name="Jaros S."/>
            <person name="Januszkiewicz K."/>
            <person name="Wedrychowicz H."/>
        </authorList>
    </citation>
    <scope>NUCLEOTIDE SEQUENCE [LARGE SCALE GENOMIC DNA]</scope>
    <source>
        <strain evidence="3 4">DSM 18899</strain>
    </source>
</reference>
<dbReference type="STRING" id="1121279.SAMN02745887_03269"/>
<protein>
    <submittedName>
        <fullName evidence="3">Uncharacterized protein</fullName>
    </submittedName>
</protein>
<proteinExistence type="predicted"/>
<accession>A0A1K2HQ95</accession>
<organism evidence="3 4">
    <name type="scientific">Chitinimonas taiwanensis DSM 18899</name>
    <dbReference type="NCBI Taxonomy" id="1121279"/>
    <lineage>
        <taxon>Bacteria</taxon>
        <taxon>Pseudomonadati</taxon>
        <taxon>Pseudomonadota</taxon>
        <taxon>Betaproteobacteria</taxon>
        <taxon>Neisseriales</taxon>
        <taxon>Chitinibacteraceae</taxon>
        <taxon>Chitinimonas</taxon>
    </lineage>
</organism>
<keyword evidence="4" id="KW-1185">Reference proteome</keyword>
<evidence type="ECO:0000256" key="1">
    <source>
        <dbReference type="SAM" id="MobiDB-lite"/>
    </source>
</evidence>
<dbReference type="AlphaFoldDB" id="A0A1K2HQ95"/>
<dbReference type="EMBL" id="FPKR01000014">
    <property type="protein sequence ID" value="SFZ78934.1"/>
    <property type="molecule type" value="Genomic_DNA"/>
</dbReference>
<keyword evidence="2" id="KW-0732">Signal</keyword>
<evidence type="ECO:0000313" key="3">
    <source>
        <dbReference type="EMBL" id="SFZ78934.1"/>
    </source>
</evidence>
<feature type="chain" id="PRO_5013380904" evidence="2">
    <location>
        <begin position="28"/>
        <end position="121"/>
    </location>
</feature>
<evidence type="ECO:0000256" key="2">
    <source>
        <dbReference type="SAM" id="SignalP"/>
    </source>
</evidence>
<dbReference type="Proteomes" id="UP000186513">
    <property type="component" value="Unassembled WGS sequence"/>
</dbReference>
<evidence type="ECO:0000313" key="4">
    <source>
        <dbReference type="Proteomes" id="UP000186513"/>
    </source>
</evidence>
<sequence length="121" mass="12822">MSGLYTLFLRLLPAICVAIMTLLPAHAAAPSPLIKKPAVQQMEEPCHSPMASKTVSSKPAKSDCCNGGDCSAKCASQCVKLTPMGLLFGQADSRLCRPSPLLADNFDSSSLPLPERPPRLI</sequence>
<gene>
    <name evidence="3" type="ORF">SAMN02745887_03269</name>
</gene>